<keyword evidence="2" id="KW-1185">Reference proteome</keyword>
<evidence type="ECO:0000313" key="2">
    <source>
        <dbReference type="Proteomes" id="UP000184514"/>
    </source>
</evidence>
<protein>
    <submittedName>
        <fullName evidence="1">Uncharacterized protein</fullName>
    </submittedName>
</protein>
<reference evidence="1 2" key="1">
    <citation type="submission" date="2016-10" db="EMBL/GenBank/DDBJ databases">
        <title>Genome sequence of Planktotalea frisia SH6-1.</title>
        <authorList>
            <person name="Poehlein A."/>
            <person name="Bakenhus I."/>
            <person name="Voget S."/>
            <person name="Brinkhoff T."/>
            <person name="Simon M."/>
        </authorList>
    </citation>
    <scope>NUCLEOTIDE SEQUENCE [LARGE SCALE GENOMIC DNA]</scope>
    <source>
        <strain evidence="1 2">SH6-1</strain>
    </source>
</reference>
<evidence type="ECO:0000313" key="1">
    <source>
        <dbReference type="EMBL" id="OJI91737.1"/>
    </source>
</evidence>
<dbReference type="Proteomes" id="UP000184514">
    <property type="component" value="Unassembled WGS sequence"/>
</dbReference>
<accession>A0A1L9NR57</accession>
<dbReference type="EMBL" id="MLCB01000222">
    <property type="protein sequence ID" value="OJI91737.1"/>
    <property type="molecule type" value="Genomic_DNA"/>
</dbReference>
<comment type="caution">
    <text evidence="1">The sequence shown here is derived from an EMBL/GenBank/DDBJ whole genome shotgun (WGS) entry which is preliminary data.</text>
</comment>
<dbReference type="RefSeq" id="WP_072632526.1">
    <property type="nucleotide sequence ID" value="NZ_MLCB01000222.1"/>
</dbReference>
<dbReference type="OrthoDB" id="7187254at2"/>
<name>A0A1L9NR57_9RHOB</name>
<dbReference type="STRING" id="696762.PFRI_40640"/>
<dbReference type="AlphaFoldDB" id="A0A1L9NR57"/>
<proteinExistence type="predicted"/>
<organism evidence="1 2">
    <name type="scientific">Planktotalea frisia</name>
    <dbReference type="NCBI Taxonomy" id="696762"/>
    <lineage>
        <taxon>Bacteria</taxon>
        <taxon>Pseudomonadati</taxon>
        <taxon>Pseudomonadota</taxon>
        <taxon>Alphaproteobacteria</taxon>
        <taxon>Rhodobacterales</taxon>
        <taxon>Paracoccaceae</taxon>
        <taxon>Planktotalea</taxon>
    </lineage>
</organism>
<sequence length="260" mass="27828">MSEYTPLSEDLLIMLGAYVDGELTEDERAAVEDMANKDPRIAEELEGLFALNNDLRDVFNGLLEKPVPAEIIEATKPTPAPANTNKAPLRALAASLLIGATLGAGGMWFNQASKQQLQVAAARSWLGEVAEYHQIYARQTRHLVEVPASEKDQIEKWLAKEVGVDFKVPDLEAAGWTFQGARLLVAAGKPVAQLMYTNADGAVIAICGLQNGSGTAAETELRAFGDVHMATWKSETGSFAIVGDAPEELEALAVIAAPLI</sequence>
<gene>
    <name evidence="1" type="ORF">PFRI_40640</name>
</gene>